<organism evidence="11 12">
    <name type="scientific">Candidatus Coprenecus avistercoris</name>
    <dbReference type="NCBI Taxonomy" id="2840730"/>
    <lineage>
        <taxon>Bacteria</taxon>
        <taxon>Pseudomonadati</taxon>
        <taxon>Bacteroidota</taxon>
        <taxon>Bacteroidia</taxon>
        <taxon>Bacteroidales</taxon>
        <taxon>Rikenellaceae</taxon>
        <taxon>Rikenellaceae incertae sedis</taxon>
        <taxon>Candidatus Coprenecus</taxon>
    </lineage>
</organism>
<feature type="transmembrane region" description="Helical" evidence="9">
    <location>
        <begin position="68"/>
        <end position="88"/>
    </location>
</feature>
<dbReference type="InterPro" id="IPR001872">
    <property type="entry name" value="Peptidase_A8"/>
</dbReference>
<evidence type="ECO:0000256" key="2">
    <source>
        <dbReference type="ARBA" id="ARBA00022475"/>
    </source>
</evidence>
<evidence type="ECO:0000256" key="8">
    <source>
        <dbReference type="ARBA" id="ARBA00023136"/>
    </source>
</evidence>
<comment type="catalytic activity">
    <reaction evidence="9">
        <text>Release of signal peptides from bacterial membrane prolipoproteins. Hydrolyzes -Xaa-Yaa-Zaa-|-(S,diacylglyceryl)Cys-, in which Xaa is hydrophobic (preferably Leu), and Yaa (Ala or Ser) and Zaa (Gly or Ala) have small, neutral side chains.</text>
        <dbReference type="EC" id="3.4.23.36"/>
    </reaction>
</comment>
<dbReference type="GO" id="GO:0006508">
    <property type="term" value="P:proteolysis"/>
    <property type="evidence" value="ECO:0007669"/>
    <property type="project" value="UniProtKB-KW"/>
</dbReference>
<gene>
    <name evidence="9" type="primary">lspA</name>
    <name evidence="11" type="ORF">IAC94_05955</name>
</gene>
<evidence type="ECO:0000313" key="12">
    <source>
        <dbReference type="Proteomes" id="UP000886744"/>
    </source>
</evidence>
<evidence type="ECO:0000256" key="10">
    <source>
        <dbReference type="RuleBase" id="RU004181"/>
    </source>
</evidence>
<keyword evidence="7 9" id="KW-1133">Transmembrane helix</keyword>
<comment type="pathway">
    <text evidence="9">Protein modification; lipoprotein biosynthesis (signal peptide cleavage).</text>
</comment>
<keyword evidence="5 9" id="KW-0064">Aspartyl protease</keyword>
<evidence type="ECO:0000256" key="4">
    <source>
        <dbReference type="ARBA" id="ARBA00022692"/>
    </source>
</evidence>
<comment type="function">
    <text evidence="9">This protein specifically catalyzes the removal of signal peptides from prolipoproteins.</text>
</comment>
<reference evidence="11" key="1">
    <citation type="submission" date="2020-10" db="EMBL/GenBank/DDBJ databases">
        <authorList>
            <person name="Gilroy R."/>
        </authorList>
    </citation>
    <scope>NUCLEOTIDE SEQUENCE</scope>
    <source>
        <strain evidence="11">ChiHjej13B12-12457</strain>
    </source>
</reference>
<feature type="transmembrane region" description="Helical" evidence="9">
    <location>
        <begin position="178"/>
        <end position="200"/>
    </location>
</feature>
<keyword evidence="2 9" id="KW-1003">Cell membrane</keyword>
<feature type="active site" evidence="9">
    <location>
        <position position="154"/>
    </location>
</feature>
<dbReference type="GO" id="GO:0005886">
    <property type="term" value="C:plasma membrane"/>
    <property type="evidence" value="ECO:0007669"/>
    <property type="project" value="UniProtKB-SubCell"/>
</dbReference>
<comment type="caution">
    <text evidence="11">The sequence shown here is derived from an EMBL/GenBank/DDBJ whole genome shotgun (WGS) entry which is preliminary data.</text>
</comment>
<dbReference type="AlphaFoldDB" id="A0A9D1E1V8"/>
<dbReference type="Pfam" id="PF01252">
    <property type="entry name" value="Peptidase_A8"/>
    <property type="match status" value="1"/>
</dbReference>
<keyword evidence="8 9" id="KW-0472">Membrane</keyword>
<dbReference type="EC" id="3.4.23.36" evidence="9"/>
<evidence type="ECO:0000256" key="5">
    <source>
        <dbReference type="ARBA" id="ARBA00022750"/>
    </source>
</evidence>
<name>A0A9D1E1V8_9BACT</name>
<keyword evidence="4 9" id="KW-0812">Transmembrane</keyword>
<sequence length="213" mass="23667">MKHLSRGKKTAFIVILAVALLVFDQVTKVLVKTGMHIGESIPVFGEWFQILFIENEGMAFGMAFGGEVGKYVLTSLRIVLSVLLFFYVRHLLLRKDAPLGVLLGLTAIMVGAIGNVVDCMFYGLIFEPSTYTHVASAVPFGEGYGTFGLGKVVDMLYFPIINTTWPDWVPGKGGEPLIFFRPIFNVADSCITVGALYLLIFKWKYFQVHELSK</sequence>
<evidence type="ECO:0000256" key="7">
    <source>
        <dbReference type="ARBA" id="ARBA00022989"/>
    </source>
</evidence>
<comment type="subcellular location">
    <subcellularLocation>
        <location evidence="9">Cell membrane</location>
        <topology evidence="9">Multi-pass membrane protein</topology>
    </subcellularLocation>
</comment>
<accession>A0A9D1E1V8</accession>
<evidence type="ECO:0000256" key="9">
    <source>
        <dbReference type="HAMAP-Rule" id="MF_00161"/>
    </source>
</evidence>
<dbReference type="GO" id="GO:0004190">
    <property type="term" value="F:aspartic-type endopeptidase activity"/>
    <property type="evidence" value="ECO:0007669"/>
    <property type="project" value="UniProtKB-UniRule"/>
</dbReference>
<proteinExistence type="inferred from homology"/>
<evidence type="ECO:0000313" key="11">
    <source>
        <dbReference type="EMBL" id="HIR63048.1"/>
    </source>
</evidence>
<dbReference type="Proteomes" id="UP000886744">
    <property type="component" value="Unassembled WGS sequence"/>
</dbReference>
<keyword evidence="11" id="KW-0449">Lipoprotein</keyword>
<dbReference type="PANTHER" id="PTHR33695:SF1">
    <property type="entry name" value="LIPOPROTEIN SIGNAL PEPTIDASE"/>
    <property type="match status" value="1"/>
</dbReference>
<reference evidence="11" key="2">
    <citation type="journal article" date="2021" name="PeerJ">
        <title>Extensive microbial diversity within the chicken gut microbiome revealed by metagenomics and culture.</title>
        <authorList>
            <person name="Gilroy R."/>
            <person name="Ravi A."/>
            <person name="Getino M."/>
            <person name="Pursley I."/>
            <person name="Horton D.L."/>
            <person name="Alikhan N.F."/>
            <person name="Baker D."/>
            <person name="Gharbi K."/>
            <person name="Hall N."/>
            <person name="Watson M."/>
            <person name="Adriaenssens E.M."/>
            <person name="Foster-Nyarko E."/>
            <person name="Jarju S."/>
            <person name="Secka A."/>
            <person name="Antonio M."/>
            <person name="Oren A."/>
            <person name="Chaudhuri R.R."/>
            <person name="La Ragione R."/>
            <person name="Hildebrand F."/>
            <person name="Pallen M.J."/>
        </authorList>
    </citation>
    <scope>NUCLEOTIDE SEQUENCE</scope>
    <source>
        <strain evidence="11">ChiHjej13B12-12457</strain>
    </source>
</reference>
<keyword evidence="3 9" id="KW-0645">Protease</keyword>
<protein>
    <recommendedName>
        <fullName evidence="9">Lipoprotein signal peptidase</fullName>
        <ecNumber evidence="9">3.4.23.36</ecNumber>
    </recommendedName>
    <alternativeName>
        <fullName evidence="9">Prolipoprotein signal peptidase</fullName>
    </alternativeName>
    <alternativeName>
        <fullName evidence="9">Signal peptidase II</fullName>
        <shortName evidence="9">SPase II</shortName>
    </alternativeName>
</protein>
<evidence type="ECO:0000256" key="3">
    <source>
        <dbReference type="ARBA" id="ARBA00022670"/>
    </source>
</evidence>
<dbReference type="PANTHER" id="PTHR33695">
    <property type="entry name" value="LIPOPROTEIN SIGNAL PEPTIDASE"/>
    <property type="match status" value="1"/>
</dbReference>
<feature type="active site" evidence="9">
    <location>
        <position position="188"/>
    </location>
</feature>
<evidence type="ECO:0000256" key="1">
    <source>
        <dbReference type="ARBA" id="ARBA00006139"/>
    </source>
</evidence>
<dbReference type="NCBIfam" id="NF011369">
    <property type="entry name" value="PRK14788.1"/>
    <property type="match status" value="1"/>
</dbReference>
<dbReference type="PRINTS" id="PR00781">
    <property type="entry name" value="LIPOSIGPTASE"/>
</dbReference>
<dbReference type="EMBL" id="DVHI01000074">
    <property type="protein sequence ID" value="HIR63048.1"/>
    <property type="molecule type" value="Genomic_DNA"/>
</dbReference>
<evidence type="ECO:0000256" key="6">
    <source>
        <dbReference type="ARBA" id="ARBA00022801"/>
    </source>
</evidence>
<dbReference type="HAMAP" id="MF_00161">
    <property type="entry name" value="LspA"/>
    <property type="match status" value="1"/>
</dbReference>
<feature type="transmembrane region" description="Helical" evidence="9">
    <location>
        <begin position="100"/>
        <end position="125"/>
    </location>
</feature>
<keyword evidence="6 9" id="KW-0378">Hydrolase</keyword>
<comment type="similarity">
    <text evidence="1 9 10">Belongs to the peptidase A8 family.</text>
</comment>
<comment type="caution">
    <text evidence="9">Lacks conserved residue(s) required for the propagation of feature annotation.</text>
</comment>